<dbReference type="PANTHER" id="PTHR44169">
    <property type="entry name" value="NADPH-DEPENDENT 1-ACYLDIHYDROXYACETONE PHOSPHATE REDUCTASE"/>
    <property type="match status" value="1"/>
</dbReference>
<keyword evidence="5" id="KW-1185">Reference proteome</keyword>
<dbReference type="Pfam" id="PF00106">
    <property type="entry name" value="adh_short"/>
    <property type="match status" value="1"/>
</dbReference>
<proteinExistence type="inferred from homology"/>
<name>A0A1I2KL76_9ACTN</name>
<keyword evidence="2" id="KW-0560">Oxidoreductase</keyword>
<dbReference type="InterPro" id="IPR036291">
    <property type="entry name" value="NAD(P)-bd_dom_sf"/>
</dbReference>
<dbReference type="NCBIfam" id="NF006119">
    <property type="entry name" value="PRK08264.1-5"/>
    <property type="match status" value="1"/>
</dbReference>
<organism evidence="4 5">
    <name type="scientific">Actinacidiphila alni</name>
    <dbReference type="NCBI Taxonomy" id="380248"/>
    <lineage>
        <taxon>Bacteria</taxon>
        <taxon>Bacillati</taxon>
        <taxon>Actinomycetota</taxon>
        <taxon>Actinomycetes</taxon>
        <taxon>Kitasatosporales</taxon>
        <taxon>Streptomycetaceae</taxon>
        <taxon>Actinacidiphila</taxon>
    </lineage>
</organism>
<protein>
    <submittedName>
        <fullName evidence="4">Short-chain dehydrogenase</fullName>
    </submittedName>
</protein>
<dbReference type="Proteomes" id="UP000199323">
    <property type="component" value="Unassembled WGS sequence"/>
</dbReference>
<dbReference type="PANTHER" id="PTHR44169:SF6">
    <property type="entry name" value="NADPH-DEPENDENT 1-ACYLDIHYDROXYACETONE PHOSPHATE REDUCTASE"/>
    <property type="match status" value="1"/>
</dbReference>
<reference evidence="4 5" key="1">
    <citation type="submission" date="2016-10" db="EMBL/GenBank/DDBJ databases">
        <authorList>
            <person name="de Groot N.N."/>
        </authorList>
    </citation>
    <scope>NUCLEOTIDE SEQUENCE [LARGE SCALE GENOMIC DNA]</scope>
    <source>
        <strain evidence="4 5">CGMCC 4.3510</strain>
    </source>
</reference>
<gene>
    <name evidence="4" type="ORF">SAMN05216251_12350</name>
</gene>
<dbReference type="SUPFAM" id="SSF51735">
    <property type="entry name" value="NAD(P)-binding Rossmann-fold domains"/>
    <property type="match status" value="1"/>
</dbReference>
<comment type="similarity">
    <text evidence="1 3">Belongs to the short-chain dehydrogenases/reductases (SDR) family.</text>
</comment>
<sequence length="235" mass="24083">MQINGAVAFVTGGNRGLGEKFVRALLDGGAAKVYAAARNPASVTVPGAVPIALDITDPASVRAAAEQADDVTLLINNAGAISQVDLLSGDLDAVRNEFETHVFGTLDVTRAFAPVLARGGDSAVLNVLSVLSWVTVPSVPVYSAAKSAEWSLTNALRLALRGQGTQVTGLHVGYMDTDMAADVDAPKEDPAKVARLALDGIEAGLHEVLADDLSRQVKAGLAADPSALYAELAAG</sequence>
<dbReference type="PRINTS" id="PR00081">
    <property type="entry name" value="GDHRDH"/>
</dbReference>
<evidence type="ECO:0000313" key="5">
    <source>
        <dbReference type="Proteomes" id="UP000199323"/>
    </source>
</evidence>
<dbReference type="InterPro" id="IPR002347">
    <property type="entry name" value="SDR_fam"/>
</dbReference>
<dbReference type="STRING" id="380248.SAMN05216251_12350"/>
<dbReference type="EMBL" id="FONG01000023">
    <property type="protein sequence ID" value="SFF65871.1"/>
    <property type="molecule type" value="Genomic_DNA"/>
</dbReference>
<evidence type="ECO:0000256" key="2">
    <source>
        <dbReference type="ARBA" id="ARBA00023002"/>
    </source>
</evidence>
<evidence type="ECO:0000256" key="3">
    <source>
        <dbReference type="RuleBase" id="RU000363"/>
    </source>
</evidence>
<evidence type="ECO:0000256" key="1">
    <source>
        <dbReference type="ARBA" id="ARBA00006484"/>
    </source>
</evidence>
<dbReference type="GO" id="GO:0016491">
    <property type="term" value="F:oxidoreductase activity"/>
    <property type="evidence" value="ECO:0007669"/>
    <property type="project" value="UniProtKB-KW"/>
</dbReference>
<dbReference type="Gene3D" id="3.40.50.720">
    <property type="entry name" value="NAD(P)-binding Rossmann-like Domain"/>
    <property type="match status" value="1"/>
</dbReference>
<dbReference type="PRINTS" id="PR00080">
    <property type="entry name" value="SDRFAMILY"/>
</dbReference>
<dbReference type="RefSeq" id="WP_093716781.1">
    <property type="nucleotide sequence ID" value="NZ_FONG01000023.1"/>
</dbReference>
<accession>A0A1I2KL76</accession>
<evidence type="ECO:0000313" key="4">
    <source>
        <dbReference type="EMBL" id="SFF65871.1"/>
    </source>
</evidence>
<dbReference type="AlphaFoldDB" id="A0A1I2KL76"/>
<dbReference type="OrthoDB" id="3212478at2"/>